<dbReference type="InterPro" id="IPR042189">
    <property type="entry name" value="RNA_pol_sigma_70_r1_1_sf"/>
</dbReference>
<dbReference type="GO" id="GO:0003677">
    <property type="term" value="F:DNA binding"/>
    <property type="evidence" value="ECO:0007669"/>
    <property type="project" value="UniProtKB-KW"/>
</dbReference>
<dbReference type="Pfam" id="PF00140">
    <property type="entry name" value="Sigma70_r1_2"/>
    <property type="match status" value="1"/>
</dbReference>
<proteinExistence type="inferred from homology"/>
<name>A0A6J4GZR4_9CHLR</name>
<dbReference type="NCBIfam" id="TIGR02937">
    <property type="entry name" value="sigma70-ECF"/>
    <property type="match status" value="1"/>
</dbReference>
<dbReference type="PROSITE" id="PS00715">
    <property type="entry name" value="SIGMA70_1"/>
    <property type="match status" value="1"/>
</dbReference>
<evidence type="ECO:0000256" key="4">
    <source>
        <dbReference type="ARBA" id="ARBA00023125"/>
    </source>
</evidence>
<comment type="similarity">
    <text evidence="1">Belongs to the sigma-70 factor family.</text>
</comment>
<evidence type="ECO:0000256" key="3">
    <source>
        <dbReference type="ARBA" id="ARBA00023082"/>
    </source>
</evidence>
<dbReference type="SUPFAM" id="SSF88659">
    <property type="entry name" value="Sigma3 and sigma4 domains of RNA polymerase sigma factors"/>
    <property type="match status" value="2"/>
</dbReference>
<dbReference type="Gene3D" id="1.20.120.1810">
    <property type="match status" value="1"/>
</dbReference>
<dbReference type="InterPro" id="IPR013325">
    <property type="entry name" value="RNA_pol_sigma_r2"/>
</dbReference>
<evidence type="ECO:0000259" key="6">
    <source>
        <dbReference type="PROSITE" id="PS00715"/>
    </source>
</evidence>
<dbReference type="Pfam" id="PF04545">
    <property type="entry name" value="Sigma70_r4"/>
    <property type="match status" value="1"/>
</dbReference>
<evidence type="ECO:0000313" key="7">
    <source>
        <dbReference type="EMBL" id="CAA9211193.1"/>
    </source>
</evidence>
<evidence type="ECO:0000256" key="1">
    <source>
        <dbReference type="ARBA" id="ARBA00007788"/>
    </source>
</evidence>
<dbReference type="InterPro" id="IPR007624">
    <property type="entry name" value="RNA_pol_sigma70_r3"/>
</dbReference>
<keyword evidence="5" id="KW-0804">Transcription</keyword>
<dbReference type="AlphaFoldDB" id="A0A6J4GZR4"/>
<dbReference type="InterPro" id="IPR007630">
    <property type="entry name" value="RNA_pol_sigma70_r4"/>
</dbReference>
<dbReference type="Gene3D" id="1.10.220.120">
    <property type="entry name" value="Sigma-70 factor, region 1.1"/>
    <property type="match status" value="1"/>
</dbReference>
<feature type="domain" description="RNA polymerase sigma-70" evidence="6">
    <location>
        <begin position="180"/>
        <end position="193"/>
    </location>
</feature>
<protein>
    <submittedName>
        <fullName evidence="7">RNA polymerase sigma factor RpoD</fullName>
    </submittedName>
</protein>
<dbReference type="Pfam" id="PF04539">
    <property type="entry name" value="Sigma70_r3"/>
    <property type="match status" value="1"/>
</dbReference>
<dbReference type="InterPro" id="IPR036388">
    <property type="entry name" value="WH-like_DNA-bd_sf"/>
</dbReference>
<dbReference type="FunFam" id="1.10.601.10:FF:000001">
    <property type="entry name" value="RNA polymerase sigma factor SigA"/>
    <property type="match status" value="1"/>
</dbReference>
<keyword evidence="2" id="KW-0805">Transcription regulation</keyword>
<keyword evidence="3" id="KW-0731">Sigma factor</keyword>
<dbReference type="InterPro" id="IPR050239">
    <property type="entry name" value="Sigma-70_RNA_pol_init_factors"/>
</dbReference>
<evidence type="ECO:0000256" key="2">
    <source>
        <dbReference type="ARBA" id="ARBA00023015"/>
    </source>
</evidence>
<dbReference type="InterPro" id="IPR000943">
    <property type="entry name" value="RNA_pol_sigma70"/>
</dbReference>
<dbReference type="InterPro" id="IPR009042">
    <property type="entry name" value="RNA_pol_sigma70_r1_2"/>
</dbReference>
<dbReference type="PANTHER" id="PTHR30603:SF60">
    <property type="entry name" value="RNA POLYMERASE SIGMA FACTOR RPOD"/>
    <property type="match status" value="1"/>
</dbReference>
<dbReference type="SUPFAM" id="SSF88946">
    <property type="entry name" value="Sigma2 domain of RNA polymerase sigma factors"/>
    <property type="match status" value="1"/>
</dbReference>
<dbReference type="PANTHER" id="PTHR30603">
    <property type="entry name" value="RNA POLYMERASE SIGMA FACTOR RPO"/>
    <property type="match status" value="1"/>
</dbReference>
<dbReference type="Gene3D" id="1.10.10.10">
    <property type="entry name" value="Winged helix-like DNA-binding domain superfamily/Winged helix DNA-binding domain"/>
    <property type="match status" value="2"/>
</dbReference>
<sequence>MNVIAVPSAAASAARAARRARGRSSVITVPRSSVPGLEELMERGREQGFILEEQVEALFQDETEPPDDATVEAVRQLLLDASIEIVEDERELQDTVEDIQVEGQLERLERSGEPLHADAVWQYLRDIHDIPLLTAEQEVELAQRIEAGDADALKQFTLSNLRLVVSIAKRYVGRGLSLIDLIQEGNLGLMRAVQKFDWRRGYKFSTYATWWIRQAITRAVADKGRTIRLPVHVGEALSKLNAAQQRLTQALGREPTDEEVGHELGVDAQRVRDTRLAARMPSSIDQPWGDEDDTSVADFVMDHSDRGPEELTHERLLKQEAERMLSHVLNDRERLVLQMRFGLGDGHIYPLEKIGERLGLTRERVRQIESQALRKLREPGVGDRLRQFLNS</sequence>
<dbReference type="InterPro" id="IPR007627">
    <property type="entry name" value="RNA_pol_sigma70_r2"/>
</dbReference>
<dbReference type="CDD" id="cd06171">
    <property type="entry name" value="Sigma70_r4"/>
    <property type="match status" value="1"/>
</dbReference>
<accession>A0A6J4GZR4</accession>
<evidence type="ECO:0000256" key="5">
    <source>
        <dbReference type="ARBA" id="ARBA00023163"/>
    </source>
</evidence>
<dbReference type="GO" id="GO:0006352">
    <property type="term" value="P:DNA-templated transcription initiation"/>
    <property type="evidence" value="ECO:0007669"/>
    <property type="project" value="InterPro"/>
</dbReference>
<dbReference type="PRINTS" id="PR00046">
    <property type="entry name" value="SIGMA70FCT"/>
</dbReference>
<dbReference type="EMBL" id="CADCTC010000002">
    <property type="protein sequence ID" value="CAA9211193.1"/>
    <property type="molecule type" value="Genomic_DNA"/>
</dbReference>
<reference evidence="7" key="1">
    <citation type="submission" date="2020-02" db="EMBL/GenBank/DDBJ databases">
        <authorList>
            <person name="Meier V. D."/>
        </authorList>
    </citation>
    <scope>NUCLEOTIDE SEQUENCE</scope>
    <source>
        <strain evidence="7">AVDCRST_MAG77</strain>
    </source>
</reference>
<dbReference type="Pfam" id="PF04542">
    <property type="entry name" value="Sigma70_r2"/>
    <property type="match status" value="1"/>
</dbReference>
<gene>
    <name evidence="7" type="ORF">AVDCRST_MAG77-276</name>
</gene>
<dbReference type="InterPro" id="IPR014284">
    <property type="entry name" value="RNA_pol_sigma-70_dom"/>
</dbReference>
<dbReference type="Gene3D" id="1.10.601.10">
    <property type="entry name" value="RNA Polymerase Primary Sigma Factor"/>
    <property type="match status" value="1"/>
</dbReference>
<dbReference type="InterPro" id="IPR013324">
    <property type="entry name" value="RNA_pol_sigma_r3/r4-like"/>
</dbReference>
<keyword evidence="4" id="KW-0238">DNA-binding</keyword>
<organism evidence="7">
    <name type="scientific">uncultured Chloroflexota bacterium</name>
    <dbReference type="NCBI Taxonomy" id="166587"/>
    <lineage>
        <taxon>Bacteria</taxon>
        <taxon>Bacillati</taxon>
        <taxon>Chloroflexota</taxon>
        <taxon>environmental samples</taxon>
    </lineage>
</organism>
<dbReference type="GO" id="GO:0016987">
    <property type="term" value="F:sigma factor activity"/>
    <property type="evidence" value="ECO:0007669"/>
    <property type="project" value="UniProtKB-KW"/>
</dbReference>